<comment type="similarity">
    <text evidence="2">Belongs to the TsaE family.</text>
</comment>
<keyword evidence="5" id="KW-0819">tRNA processing</keyword>
<dbReference type="NCBIfam" id="TIGR00150">
    <property type="entry name" value="T6A_YjeE"/>
    <property type="match status" value="1"/>
</dbReference>
<dbReference type="Gene3D" id="3.40.50.300">
    <property type="entry name" value="P-loop containing nucleotide triphosphate hydrolases"/>
    <property type="match status" value="1"/>
</dbReference>
<dbReference type="EMBL" id="FQWM01000002">
    <property type="protein sequence ID" value="SHH00835.1"/>
    <property type="molecule type" value="Genomic_DNA"/>
</dbReference>
<gene>
    <name evidence="11" type="ORF">SAMN04488044_1812</name>
</gene>
<dbReference type="OrthoDB" id="9800307at2"/>
<sequence length="158" mass="17487">MARKQLAKTLISPDETADLAAAFASVLKAGDTILLTGDIGAGKTHFSRSLIQHSLGYQEDVPSPTFTLVQTYDAPEHDIWHADLYRLSSPDEVVELGLTEAFETAVCLIEWPDRLEELAPENALSLSLKMTETPGQRQLVISWSAAKWDQKIKDLHLD</sequence>
<proteinExistence type="inferred from homology"/>
<dbReference type="RefSeq" id="WP_072792557.1">
    <property type="nucleotide sequence ID" value="NZ_FQWM01000002.1"/>
</dbReference>
<evidence type="ECO:0000256" key="1">
    <source>
        <dbReference type="ARBA" id="ARBA00004496"/>
    </source>
</evidence>
<evidence type="ECO:0000256" key="2">
    <source>
        <dbReference type="ARBA" id="ARBA00007599"/>
    </source>
</evidence>
<evidence type="ECO:0000256" key="3">
    <source>
        <dbReference type="ARBA" id="ARBA00019010"/>
    </source>
</evidence>
<keyword evidence="7" id="KW-0547">Nucleotide-binding</keyword>
<evidence type="ECO:0000256" key="10">
    <source>
        <dbReference type="ARBA" id="ARBA00032441"/>
    </source>
</evidence>
<keyword evidence="9" id="KW-0460">Magnesium</keyword>
<evidence type="ECO:0000313" key="12">
    <source>
        <dbReference type="Proteomes" id="UP000184211"/>
    </source>
</evidence>
<keyword evidence="8" id="KW-0067">ATP-binding</keyword>
<reference evidence="12" key="1">
    <citation type="submission" date="2016-11" db="EMBL/GenBank/DDBJ databases">
        <authorList>
            <person name="Varghese N."/>
            <person name="Submissions S."/>
        </authorList>
    </citation>
    <scope>NUCLEOTIDE SEQUENCE [LARGE SCALE GENOMIC DNA]</scope>
    <source>
        <strain evidence="12">DSM 28223</strain>
    </source>
</reference>
<dbReference type="GO" id="GO:0002949">
    <property type="term" value="P:tRNA threonylcarbamoyladenosine modification"/>
    <property type="evidence" value="ECO:0007669"/>
    <property type="project" value="InterPro"/>
</dbReference>
<dbReference type="InterPro" id="IPR027417">
    <property type="entry name" value="P-loop_NTPase"/>
</dbReference>
<evidence type="ECO:0000313" key="11">
    <source>
        <dbReference type="EMBL" id="SHH00835.1"/>
    </source>
</evidence>
<dbReference type="GO" id="GO:0005524">
    <property type="term" value="F:ATP binding"/>
    <property type="evidence" value="ECO:0007669"/>
    <property type="project" value="UniProtKB-KW"/>
</dbReference>
<comment type="subcellular location">
    <subcellularLocation>
        <location evidence="1">Cytoplasm</location>
    </subcellularLocation>
</comment>
<evidence type="ECO:0000256" key="7">
    <source>
        <dbReference type="ARBA" id="ARBA00022741"/>
    </source>
</evidence>
<evidence type="ECO:0000256" key="6">
    <source>
        <dbReference type="ARBA" id="ARBA00022723"/>
    </source>
</evidence>
<dbReference type="SUPFAM" id="SSF52540">
    <property type="entry name" value="P-loop containing nucleoside triphosphate hydrolases"/>
    <property type="match status" value="1"/>
</dbReference>
<dbReference type="GO" id="GO:0046872">
    <property type="term" value="F:metal ion binding"/>
    <property type="evidence" value="ECO:0007669"/>
    <property type="project" value="UniProtKB-KW"/>
</dbReference>
<keyword evidence="6" id="KW-0479">Metal-binding</keyword>
<evidence type="ECO:0000256" key="4">
    <source>
        <dbReference type="ARBA" id="ARBA00022490"/>
    </source>
</evidence>
<dbReference type="Proteomes" id="UP000184211">
    <property type="component" value="Unassembled WGS sequence"/>
</dbReference>
<organism evidence="11 12">
    <name type="scientific">Cognatishimia maritima</name>
    <dbReference type="NCBI Taxonomy" id="870908"/>
    <lineage>
        <taxon>Bacteria</taxon>
        <taxon>Pseudomonadati</taxon>
        <taxon>Pseudomonadota</taxon>
        <taxon>Alphaproteobacteria</taxon>
        <taxon>Rhodobacterales</taxon>
        <taxon>Paracoccaceae</taxon>
        <taxon>Cognatishimia</taxon>
    </lineage>
</organism>
<dbReference type="STRING" id="870908.SAMN04488044_1812"/>
<keyword evidence="12" id="KW-1185">Reference proteome</keyword>
<dbReference type="AlphaFoldDB" id="A0A1M5PGE6"/>
<protein>
    <recommendedName>
        <fullName evidence="3">tRNA threonylcarbamoyladenosine biosynthesis protein TsaE</fullName>
    </recommendedName>
    <alternativeName>
        <fullName evidence="10">t(6)A37 threonylcarbamoyladenosine biosynthesis protein TsaE</fullName>
    </alternativeName>
</protein>
<accession>A0A1M5PGE6</accession>
<dbReference type="PANTHER" id="PTHR33540:SF2">
    <property type="entry name" value="TRNA THREONYLCARBAMOYLADENOSINE BIOSYNTHESIS PROTEIN TSAE"/>
    <property type="match status" value="1"/>
</dbReference>
<evidence type="ECO:0000256" key="8">
    <source>
        <dbReference type="ARBA" id="ARBA00022840"/>
    </source>
</evidence>
<name>A0A1M5PGE6_9RHOB</name>
<evidence type="ECO:0000256" key="5">
    <source>
        <dbReference type="ARBA" id="ARBA00022694"/>
    </source>
</evidence>
<dbReference type="PANTHER" id="PTHR33540">
    <property type="entry name" value="TRNA THREONYLCARBAMOYLADENOSINE BIOSYNTHESIS PROTEIN TSAE"/>
    <property type="match status" value="1"/>
</dbReference>
<dbReference type="Pfam" id="PF02367">
    <property type="entry name" value="TsaE"/>
    <property type="match status" value="1"/>
</dbReference>
<dbReference type="GO" id="GO:0005737">
    <property type="term" value="C:cytoplasm"/>
    <property type="evidence" value="ECO:0007669"/>
    <property type="project" value="UniProtKB-SubCell"/>
</dbReference>
<evidence type="ECO:0000256" key="9">
    <source>
        <dbReference type="ARBA" id="ARBA00022842"/>
    </source>
</evidence>
<dbReference type="InterPro" id="IPR003442">
    <property type="entry name" value="T6A_TsaE"/>
</dbReference>
<keyword evidence="4" id="KW-0963">Cytoplasm</keyword>